<feature type="binding site" evidence="5">
    <location>
        <position position="68"/>
    </location>
    <ligand>
        <name>substrate</name>
    </ligand>
</feature>
<dbReference type="Gene3D" id="3.20.20.60">
    <property type="entry name" value="Phosphoenolpyruvate-binding domains"/>
    <property type="match status" value="1"/>
</dbReference>
<dbReference type="PIRSF" id="PIRSF015582">
    <property type="entry name" value="Cit_lyase_B"/>
    <property type="match status" value="1"/>
</dbReference>
<gene>
    <name evidence="8" type="ORF">SAMN05444171_2184</name>
</gene>
<protein>
    <submittedName>
        <fullName evidence="8">Beta-methylmalyl-CoA/L-malyl-CoA lyase</fullName>
    </submittedName>
</protein>
<dbReference type="EMBL" id="FNTI01000001">
    <property type="protein sequence ID" value="SEC75461.1"/>
    <property type="molecule type" value="Genomic_DNA"/>
</dbReference>
<reference evidence="8 9" key="1">
    <citation type="submission" date="2016-10" db="EMBL/GenBank/DDBJ databases">
        <authorList>
            <person name="de Groot N.N."/>
        </authorList>
    </citation>
    <scope>NUCLEOTIDE SEQUENCE [LARGE SCALE GENOMIC DNA]</scope>
    <source>
        <strain evidence="8 9">GAS522</strain>
    </source>
</reference>
<feature type="binding site" evidence="5">
    <location>
        <position position="132"/>
    </location>
    <ligand>
        <name>substrate</name>
    </ligand>
</feature>
<evidence type="ECO:0000256" key="6">
    <source>
        <dbReference type="PIRSR" id="PIRSR015582-2"/>
    </source>
</evidence>
<evidence type="ECO:0000313" key="8">
    <source>
        <dbReference type="EMBL" id="SEC75461.1"/>
    </source>
</evidence>
<dbReference type="InterPro" id="IPR015813">
    <property type="entry name" value="Pyrv/PenolPyrv_kinase-like_dom"/>
</dbReference>
<dbReference type="InterPro" id="IPR040442">
    <property type="entry name" value="Pyrv_kinase-like_dom_sf"/>
</dbReference>
<dbReference type="PANTHER" id="PTHR32308:SF0">
    <property type="entry name" value="HPCH_HPAI ALDOLASE_CITRATE LYASE DOMAIN-CONTAINING PROTEIN"/>
    <property type="match status" value="1"/>
</dbReference>
<dbReference type="Pfam" id="PF03328">
    <property type="entry name" value="HpcH_HpaI"/>
    <property type="match status" value="1"/>
</dbReference>
<dbReference type="GO" id="GO:0000287">
    <property type="term" value="F:magnesium ion binding"/>
    <property type="evidence" value="ECO:0007669"/>
    <property type="project" value="TreeGrafter"/>
</dbReference>
<dbReference type="SUPFAM" id="SSF51621">
    <property type="entry name" value="Phosphoenolpyruvate/pyruvate domain"/>
    <property type="match status" value="1"/>
</dbReference>
<keyword evidence="4 6" id="KW-0460">Magnesium</keyword>
<dbReference type="OrthoDB" id="9800547at2"/>
<evidence type="ECO:0000259" key="7">
    <source>
        <dbReference type="Pfam" id="PF03328"/>
    </source>
</evidence>
<evidence type="ECO:0000313" key="9">
    <source>
        <dbReference type="Proteomes" id="UP000183208"/>
    </source>
</evidence>
<evidence type="ECO:0000256" key="3">
    <source>
        <dbReference type="ARBA" id="ARBA00022723"/>
    </source>
</evidence>
<name>A0A1M6W2Q8_9BRAD</name>
<dbReference type="AlphaFoldDB" id="A0A1M6W2Q8"/>
<dbReference type="GO" id="GO:0006107">
    <property type="term" value="P:oxaloacetate metabolic process"/>
    <property type="evidence" value="ECO:0007669"/>
    <property type="project" value="TreeGrafter"/>
</dbReference>
<dbReference type="PANTHER" id="PTHR32308">
    <property type="entry name" value="LYASE BETA SUBUNIT, PUTATIVE (AFU_ORTHOLOGUE AFUA_4G13030)-RELATED"/>
    <property type="match status" value="1"/>
</dbReference>
<dbReference type="Proteomes" id="UP000183208">
    <property type="component" value="Unassembled WGS sequence"/>
</dbReference>
<keyword evidence="8" id="KW-0456">Lyase</keyword>
<dbReference type="InterPro" id="IPR011206">
    <property type="entry name" value="Citrate_lyase_beta/mcl1/mcl2"/>
</dbReference>
<dbReference type="InterPro" id="IPR005000">
    <property type="entry name" value="Aldolase/citrate-lyase_domain"/>
</dbReference>
<keyword evidence="3 6" id="KW-0479">Metal-binding</keyword>
<proteinExistence type="inferred from homology"/>
<sequence>MTSRTFRSLLAVPATSPRFLEKAAQGPADAIFIDLEDAVINALKPKARAEAIAAINGLDWGERIVAVRVNGLGTSWGCRDILDVVEACPRLDYILLPKCESPGDVHAVDVMIRSAETAASRDRKVGIMGLIETPRGVANVEAIAQAGGGLHALVFGGGDYQLDLGSFQRAVGAPSADYVVLTDDDGRNPRQRHWNDLWHFATARIANACRAFGLLPIDGPFSGIRDVDGLRAAAWRASALGFEGKMAIHPSQIEIIHEVLTPAAGQIAWANEVIEAMAAAEREGRGAVKDKNGEMIDLMHIKVARKLLDRAASIGGKP</sequence>
<comment type="similarity">
    <text evidence="2">Belongs to the HpcH/HpaI aldolase family.</text>
</comment>
<accession>A0A1M6W2Q8</accession>
<feature type="binding site" evidence="6">
    <location>
        <position position="159"/>
    </location>
    <ligand>
        <name>Mg(2+)</name>
        <dbReference type="ChEBI" id="CHEBI:18420"/>
    </ligand>
</feature>
<evidence type="ECO:0000256" key="4">
    <source>
        <dbReference type="ARBA" id="ARBA00022842"/>
    </source>
</evidence>
<evidence type="ECO:0000256" key="5">
    <source>
        <dbReference type="PIRSR" id="PIRSR015582-1"/>
    </source>
</evidence>
<feature type="domain" description="HpcH/HpaI aldolase/citrate lyase" evidence="7">
    <location>
        <begin position="7"/>
        <end position="250"/>
    </location>
</feature>
<dbReference type="RefSeq" id="WP_074818710.1">
    <property type="nucleotide sequence ID" value="NZ_FNTI01000001.1"/>
</dbReference>
<comment type="cofactor">
    <cofactor evidence="1">
        <name>Mg(2+)</name>
        <dbReference type="ChEBI" id="CHEBI:18420"/>
    </cofactor>
</comment>
<organism evidence="8 9">
    <name type="scientific">Bradyrhizobium lablabi</name>
    <dbReference type="NCBI Taxonomy" id="722472"/>
    <lineage>
        <taxon>Bacteria</taxon>
        <taxon>Pseudomonadati</taxon>
        <taxon>Pseudomonadota</taxon>
        <taxon>Alphaproteobacteria</taxon>
        <taxon>Hyphomicrobiales</taxon>
        <taxon>Nitrobacteraceae</taxon>
        <taxon>Bradyrhizobium</taxon>
    </lineage>
</organism>
<evidence type="ECO:0000256" key="2">
    <source>
        <dbReference type="ARBA" id="ARBA00005568"/>
    </source>
</evidence>
<evidence type="ECO:0000256" key="1">
    <source>
        <dbReference type="ARBA" id="ARBA00001946"/>
    </source>
</evidence>
<feature type="binding site" evidence="6">
    <location>
        <position position="132"/>
    </location>
    <ligand>
        <name>Mg(2+)</name>
        <dbReference type="ChEBI" id="CHEBI:18420"/>
    </ligand>
</feature>
<dbReference type="GO" id="GO:0016829">
    <property type="term" value="F:lyase activity"/>
    <property type="evidence" value="ECO:0007669"/>
    <property type="project" value="UniProtKB-KW"/>
</dbReference>